<evidence type="ECO:0000313" key="1">
    <source>
        <dbReference type="EMBL" id="GBN39981.1"/>
    </source>
</evidence>
<accession>A0A4Y2NKY6</accession>
<proteinExistence type="predicted"/>
<sequence length="91" mass="10364">MKPDSLHIIFTVDDKICRMAGEQLLDDRYNSGWWRLDCASRNYSQGSYNLRLSYTEHYPMLDSTTITAAAPVGIIVDSILKVVNCMNFILS</sequence>
<comment type="caution">
    <text evidence="1">The sequence shown here is derived from an EMBL/GenBank/DDBJ whole genome shotgun (WGS) entry which is preliminary data.</text>
</comment>
<protein>
    <submittedName>
        <fullName evidence="1">Uncharacterized protein</fullName>
    </submittedName>
</protein>
<dbReference type="AlphaFoldDB" id="A0A4Y2NKY6"/>
<dbReference type="EMBL" id="BGPR01009431">
    <property type="protein sequence ID" value="GBN39981.1"/>
    <property type="molecule type" value="Genomic_DNA"/>
</dbReference>
<evidence type="ECO:0000313" key="2">
    <source>
        <dbReference type="Proteomes" id="UP000499080"/>
    </source>
</evidence>
<dbReference type="Proteomes" id="UP000499080">
    <property type="component" value="Unassembled WGS sequence"/>
</dbReference>
<name>A0A4Y2NKY6_ARAVE</name>
<reference evidence="1 2" key="1">
    <citation type="journal article" date="2019" name="Sci. Rep.">
        <title>Orb-weaving spider Araneus ventricosus genome elucidates the spidroin gene catalogue.</title>
        <authorList>
            <person name="Kono N."/>
            <person name="Nakamura H."/>
            <person name="Ohtoshi R."/>
            <person name="Moran D.A.P."/>
            <person name="Shinohara A."/>
            <person name="Yoshida Y."/>
            <person name="Fujiwara M."/>
            <person name="Mori M."/>
            <person name="Tomita M."/>
            <person name="Arakawa K."/>
        </authorList>
    </citation>
    <scope>NUCLEOTIDE SEQUENCE [LARGE SCALE GENOMIC DNA]</scope>
</reference>
<keyword evidence="2" id="KW-1185">Reference proteome</keyword>
<gene>
    <name evidence="1" type="ORF">AVEN_12409_1</name>
</gene>
<organism evidence="1 2">
    <name type="scientific">Araneus ventricosus</name>
    <name type="common">Orbweaver spider</name>
    <name type="synonym">Epeira ventricosa</name>
    <dbReference type="NCBI Taxonomy" id="182803"/>
    <lineage>
        <taxon>Eukaryota</taxon>
        <taxon>Metazoa</taxon>
        <taxon>Ecdysozoa</taxon>
        <taxon>Arthropoda</taxon>
        <taxon>Chelicerata</taxon>
        <taxon>Arachnida</taxon>
        <taxon>Araneae</taxon>
        <taxon>Araneomorphae</taxon>
        <taxon>Entelegynae</taxon>
        <taxon>Araneoidea</taxon>
        <taxon>Araneidae</taxon>
        <taxon>Araneus</taxon>
    </lineage>
</organism>